<comment type="caution">
    <text evidence="1">The sequence shown here is derived from an EMBL/GenBank/DDBJ whole genome shotgun (WGS) entry which is preliminary data.</text>
</comment>
<sequence>MIYNKNSTVLPSTSLPTATTLILQLKILHTTNDTTVHTETTTTGTTADIITTDTTTTITTDTKTTDSTTDTTTTFSLNTTYLTTGLTDRTSKTVHTVTTFHTTTMIIYPQFIGRVTAEAVITIVGDATATPSNACDSINNIWKDKLNHMIIFCRRLVLLLFT</sequence>
<keyword evidence="2" id="KW-1185">Reference proteome</keyword>
<dbReference type="Proteomes" id="UP000266861">
    <property type="component" value="Unassembled WGS sequence"/>
</dbReference>
<gene>
    <name evidence="1" type="ORF">Glove_33g17</name>
</gene>
<dbReference type="EMBL" id="PQFF01000031">
    <property type="protein sequence ID" value="RHZ87549.1"/>
    <property type="molecule type" value="Genomic_DNA"/>
</dbReference>
<name>A0A397JGY1_9GLOM</name>
<proteinExistence type="predicted"/>
<reference evidence="1 2" key="1">
    <citation type="submission" date="2018-08" db="EMBL/GenBank/DDBJ databases">
        <title>Genome and evolution of the arbuscular mycorrhizal fungus Diversispora epigaea (formerly Glomus versiforme) and its bacterial endosymbionts.</title>
        <authorList>
            <person name="Sun X."/>
            <person name="Fei Z."/>
            <person name="Harrison M."/>
        </authorList>
    </citation>
    <scope>NUCLEOTIDE SEQUENCE [LARGE SCALE GENOMIC DNA]</scope>
    <source>
        <strain evidence="1 2">IT104</strain>
    </source>
</reference>
<dbReference type="AlphaFoldDB" id="A0A397JGY1"/>
<organism evidence="1 2">
    <name type="scientific">Diversispora epigaea</name>
    <dbReference type="NCBI Taxonomy" id="1348612"/>
    <lineage>
        <taxon>Eukaryota</taxon>
        <taxon>Fungi</taxon>
        <taxon>Fungi incertae sedis</taxon>
        <taxon>Mucoromycota</taxon>
        <taxon>Glomeromycotina</taxon>
        <taxon>Glomeromycetes</taxon>
        <taxon>Diversisporales</taxon>
        <taxon>Diversisporaceae</taxon>
        <taxon>Diversispora</taxon>
    </lineage>
</organism>
<protein>
    <submittedName>
        <fullName evidence="1">Uncharacterized protein</fullName>
    </submittedName>
</protein>
<accession>A0A397JGY1</accession>
<evidence type="ECO:0000313" key="1">
    <source>
        <dbReference type="EMBL" id="RHZ87549.1"/>
    </source>
</evidence>
<evidence type="ECO:0000313" key="2">
    <source>
        <dbReference type="Proteomes" id="UP000266861"/>
    </source>
</evidence>